<reference evidence="7" key="1">
    <citation type="journal article" date="2014" name="Int. J. Syst. Evol. Microbiol.">
        <title>Complete genome sequence of Corynebacterium casei LMG S-19264T (=DSM 44701T), isolated from a smear-ripened cheese.</title>
        <authorList>
            <consortium name="US DOE Joint Genome Institute (JGI-PGF)"/>
            <person name="Walter F."/>
            <person name="Albersmeier A."/>
            <person name="Kalinowski J."/>
            <person name="Ruckert C."/>
        </authorList>
    </citation>
    <scope>NUCLEOTIDE SEQUENCE</scope>
    <source>
        <strain evidence="7">CGMCC 1.15290</strain>
    </source>
</reference>
<evidence type="ECO:0000256" key="1">
    <source>
        <dbReference type="ARBA" id="ARBA00022679"/>
    </source>
</evidence>
<name>A0A917J3P1_9BACT</name>
<dbReference type="AlphaFoldDB" id="A0A917J3P1"/>
<evidence type="ECO:0000313" key="7">
    <source>
        <dbReference type="EMBL" id="GGH74686.1"/>
    </source>
</evidence>
<dbReference type="GO" id="GO:0016020">
    <property type="term" value="C:membrane"/>
    <property type="evidence" value="ECO:0007669"/>
    <property type="project" value="InterPro"/>
</dbReference>
<evidence type="ECO:0000313" key="8">
    <source>
        <dbReference type="Proteomes" id="UP000627292"/>
    </source>
</evidence>
<keyword evidence="1" id="KW-0808">Transferase</keyword>
<dbReference type="InterPro" id="IPR011622">
    <property type="entry name" value="7TMR_DISM_rcpt_extracell_dom2"/>
</dbReference>
<proteinExistence type="predicted"/>
<gene>
    <name evidence="7" type="ORF">GCM10011379_37500</name>
</gene>
<evidence type="ECO:0000256" key="3">
    <source>
        <dbReference type="ARBA" id="ARBA00023012"/>
    </source>
</evidence>
<feature type="transmembrane region" description="Helical" evidence="5">
    <location>
        <begin position="247"/>
        <end position="267"/>
    </location>
</feature>
<accession>A0A917J3P1</accession>
<reference evidence="7" key="2">
    <citation type="submission" date="2020-09" db="EMBL/GenBank/DDBJ databases">
        <authorList>
            <person name="Sun Q."/>
            <person name="Zhou Y."/>
        </authorList>
    </citation>
    <scope>NUCLEOTIDE SEQUENCE</scope>
    <source>
        <strain evidence="7">CGMCC 1.15290</strain>
    </source>
</reference>
<feature type="transmembrane region" description="Helical" evidence="5">
    <location>
        <begin position="341"/>
        <end position="361"/>
    </location>
</feature>
<feature type="transmembrane region" description="Helical" evidence="5">
    <location>
        <begin position="183"/>
        <end position="204"/>
    </location>
</feature>
<keyword evidence="2 7" id="KW-0418">Kinase</keyword>
<dbReference type="Gene3D" id="3.30.565.10">
    <property type="entry name" value="Histidine kinase-like ATPase, C-terminal domain"/>
    <property type="match status" value="1"/>
</dbReference>
<evidence type="ECO:0000256" key="5">
    <source>
        <dbReference type="SAM" id="Phobius"/>
    </source>
</evidence>
<keyword evidence="8" id="KW-1185">Reference proteome</keyword>
<dbReference type="InterPro" id="IPR011712">
    <property type="entry name" value="Sig_transdc_His_kin_sub3_dim/P"/>
</dbReference>
<evidence type="ECO:0000259" key="6">
    <source>
        <dbReference type="PROSITE" id="PS50109"/>
    </source>
</evidence>
<keyword evidence="4" id="KW-0175">Coiled coil</keyword>
<protein>
    <submittedName>
        <fullName evidence="7">Sensor histidine kinase</fullName>
    </submittedName>
</protein>
<dbReference type="GO" id="GO:0000155">
    <property type="term" value="F:phosphorelay sensor kinase activity"/>
    <property type="evidence" value="ECO:0007669"/>
    <property type="project" value="InterPro"/>
</dbReference>
<evidence type="ECO:0000256" key="2">
    <source>
        <dbReference type="ARBA" id="ARBA00022777"/>
    </source>
</evidence>
<feature type="transmembrane region" description="Helical" evidence="5">
    <location>
        <begin position="211"/>
        <end position="227"/>
    </location>
</feature>
<dbReference type="Pfam" id="PF02518">
    <property type="entry name" value="HATPase_c"/>
    <property type="match status" value="1"/>
</dbReference>
<dbReference type="SUPFAM" id="SSF55874">
    <property type="entry name" value="ATPase domain of HSP90 chaperone/DNA topoisomerase II/histidine kinase"/>
    <property type="match status" value="1"/>
</dbReference>
<dbReference type="PROSITE" id="PS50109">
    <property type="entry name" value="HIS_KIN"/>
    <property type="match status" value="1"/>
</dbReference>
<keyword evidence="3" id="KW-0902">Two-component regulatory system</keyword>
<feature type="domain" description="Histidine kinase" evidence="6">
    <location>
        <begin position="429"/>
        <end position="621"/>
    </location>
</feature>
<dbReference type="Pfam" id="PF07730">
    <property type="entry name" value="HisKA_3"/>
    <property type="match status" value="1"/>
</dbReference>
<dbReference type="CDD" id="cd16917">
    <property type="entry name" value="HATPase_UhpB-NarQ-NarX-like"/>
    <property type="match status" value="1"/>
</dbReference>
<feature type="transmembrane region" description="Helical" evidence="5">
    <location>
        <begin position="303"/>
        <end position="329"/>
    </location>
</feature>
<keyword evidence="5" id="KW-0812">Transmembrane</keyword>
<dbReference type="InterPro" id="IPR005467">
    <property type="entry name" value="His_kinase_dom"/>
</dbReference>
<dbReference type="InterPro" id="IPR011623">
    <property type="entry name" value="7TMR_DISM_rcpt_extracell_dom1"/>
</dbReference>
<organism evidence="7 8">
    <name type="scientific">Filimonas zeae</name>
    <dbReference type="NCBI Taxonomy" id="1737353"/>
    <lineage>
        <taxon>Bacteria</taxon>
        <taxon>Pseudomonadati</taxon>
        <taxon>Bacteroidota</taxon>
        <taxon>Chitinophagia</taxon>
        <taxon>Chitinophagales</taxon>
        <taxon>Chitinophagaceae</taxon>
        <taxon>Filimonas</taxon>
    </lineage>
</organism>
<dbReference type="Pfam" id="PF07696">
    <property type="entry name" value="7TMR-DISMED2"/>
    <property type="match status" value="1"/>
</dbReference>
<sequence>MSIFGAIGMRTLYTATILLLLLLQVFTLRAQNSVPQSNAVFYVWEDTSRTFQPADVLLQYWQGAFRQMDNLFLNPGFTGSVFWIAVAADTLNEEEVLLVNNAAINYLEWYRVTPKGSIDSLAFTGDGYVFHQRPILYNYSALPLQPRAPLYLLKIDKHFESLQAPLQLVTRSQLAATIAQESLVNGLLSGVALLMVLFGCFLFVTTKDQLYIWYALYVFCLSMWIWSDKGLGFQYLWPSSSYFPSRSRPFFLGATMLVSIQFLQLFIGQGKDSWCYRPMKVVQVCCILMLVLVLWPFDYTRAGAFMLVFLRFITLLSVVYSVLYFASLIEKIRKGSRLAKVYFLATIVLFAFSFAESLSHFGHPLFTPFPGRYGMFTGVVLEAMIIMFGMAERFNRYRREREDLLAEKSEEQKRLTDTIVSVQENERKAVADQLHDEVGSLLSLASLNLDAAREKQGWESMAKMEQAGEVLQMVSHSIRSISHQLSPLAIEQYGFRRAVENLVGMANQSGKIQVELVLIGFEQNSNISVNFRNTLYRLVQELLQNILKHAKAVHVLVQLIEHEDSIGIMVEDDGAGMKPDSNGTFFLRSVQSKVDYLEGQMVIESAEGRGTMVNIEIPYTLTKPTDNYALPPDYSR</sequence>
<dbReference type="Proteomes" id="UP000627292">
    <property type="component" value="Unassembled WGS sequence"/>
</dbReference>
<dbReference type="Gene3D" id="1.20.5.1930">
    <property type="match status" value="1"/>
</dbReference>
<feature type="transmembrane region" description="Helical" evidence="5">
    <location>
        <begin position="373"/>
        <end position="391"/>
    </location>
</feature>
<comment type="caution">
    <text evidence="7">The sequence shown here is derived from an EMBL/GenBank/DDBJ whole genome shotgun (WGS) entry which is preliminary data.</text>
</comment>
<dbReference type="Pfam" id="PF07695">
    <property type="entry name" value="7TMR-DISM_7TM"/>
    <property type="match status" value="1"/>
</dbReference>
<feature type="transmembrane region" description="Helical" evidence="5">
    <location>
        <begin position="279"/>
        <end position="297"/>
    </location>
</feature>
<dbReference type="InterPro" id="IPR036890">
    <property type="entry name" value="HATPase_C_sf"/>
</dbReference>
<dbReference type="InterPro" id="IPR003594">
    <property type="entry name" value="HATPase_dom"/>
</dbReference>
<dbReference type="RefSeq" id="WP_188955188.1">
    <property type="nucleotide sequence ID" value="NZ_BMIB01000004.1"/>
</dbReference>
<dbReference type="Gene3D" id="2.60.40.2380">
    <property type="match status" value="1"/>
</dbReference>
<keyword evidence="5" id="KW-0472">Membrane</keyword>
<dbReference type="GO" id="GO:0046983">
    <property type="term" value="F:protein dimerization activity"/>
    <property type="evidence" value="ECO:0007669"/>
    <property type="project" value="InterPro"/>
</dbReference>
<dbReference type="InterPro" id="IPR050482">
    <property type="entry name" value="Sensor_HK_TwoCompSys"/>
</dbReference>
<keyword evidence="5" id="KW-1133">Transmembrane helix</keyword>
<dbReference type="EMBL" id="BMIB01000004">
    <property type="protein sequence ID" value="GGH74686.1"/>
    <property type="molecule type" value="Genomic_DNA"/>
</dbReference>
<evidence type="ECO:0000256" key="4">
    <source>
        <dbReference type="SAM" id="Coils"/>
    </source>
</evidence>
<dbReference type="PANTHER" id="PTHR24421">
    <property type="entry name" value="NITRATE/NITRITE SENSOR PROTEIN NARX-RELATED"/>
    <property type="match status" value="1"/>
</dbReference>
<feature type="coiled-coil region" evidence="4">
    <location>
        <begin position="394"/>
        <end position="425"/>
    </location>
</feature>